<dbReference type="eggNOG" id="COG1372">
    <property type="taxonomic scope" value="Bacteria"/>
</dbReference>
<keyword evidence="3" id="KW-1185">Reference proteome</keyword>
<organism evidence="2 3">
    <name type="scientific">Clostridium perfringens (strain ATCC 13124 / DSM 756 / JCM 1290 / NCIMB 6125 / NCTC 8237 / Type A)</name>
    <dbReference type="NCBI Taxonomy" id="195103"/>
    <lineage>
        <taxon>Bacteria</taxon>
        <taxon>Bacillati</taxon>
        <taxon>Bacillota</taxon>
        <taxon>Clostridia</taxon>
        <taxon>Eubacteriales</taxon>
        <taxon>Clostridiaceae</taxon>
        <taxon>Clostridium</taxon>
    </lineage>
</organism>
<proteinExistence type="predicted"/>
<dbReference type="InterPro" id="IPR027434">
    <property type="entry name" value="Homing_endonucl"/>
</dbReference>
<dbReference type="Gene3D" id="3.10.28.10">
    <property type="entry name" value="Homing endonucleases"/>
    <property type="match status" value="1"/>
</dbReference>
<dbReference type="InterPro" id="IPR004042">
    <property type="entry name" value="Intein_endonuc_central"/>
</dbReference>
<accession>A0A0H2YPL8</accession>
<dbReference type="Proteomes" id="UP000001823">
    <property type="component" value="Chromosome"/>
</dbReference>
<dbReference type="PRINTS" id="PR00379">
    <property type="entry name" value="INTEIN"/>
</dbReference>
<dbReference type="GO" id="GO:0004519">
    <property type="term" value="F:endonuclease activity"/>
    <property type="evidence" value="ECO:0007669"/>
    <property type="project" value="InterPro"/>
</dbReference>
<evidence type="ECO:0000259" key="1">
    <source>
        <dbReference type="PROSITE" id="PS50819"/>
    </source>
</evidence>
<dbReference type="GO" id="GO:0016539">
    <property type="term" value="P:intein-mediated protein splicing"/>
    <property type="evidence" value="ECO:0007669"/>
    <property type="project" value="InterPro"/>
</dbReference>
<dbReference type="InterPro" id="IPR004860">
    <property type="entry name" value="LAGLIDADG_dom"/>
</dbReference>
<dbReference type="PROSITE" id="PS50819">
    <property type="entry name" value="INTEIN_ENDONUCLEASE"/>
    <property type="match status" value="1"/>
</dbReference>
<gene>
    <name evidence="2" type="ordered locus">CPF_0348</name>
</gene>
<dbReference type="PaxDb" id="195103-CPF_0348"/>
<dbReference type="KEGG" id="cpf:CPF_0348"/>
<dbReference type="HOGENOM" id="CLU_1088433_0_0_9"/>
<dbReference type="RefSeq" id="WP_004457554.1">
    <property type="nucleotide sequence ID" value="NC_008261.1"/>
</dbReference>
<dbReference type="EMBL" id="CP000246">
    <property type="protein sequence ID" value="ABG82279.1"/>
    <property type="molecule type" value="Genomic_DNA"/>
</dbReference>
<protein>
    <submittedName>
        <fullName evidence="2">Conserved domain protein</fullName>
    </submittedName>
</protein>
<sequence length="259" mass="30315">MHKYICEKCSKEFLTRKKGQRFCSKSCANSHNTTLRKIEDLSIFDKGINEISAYILGLIISDGCLSYDKHCKRFKITITSTDLEIIKFLNKSYCLNKKIYEYKSKKFKDAKISYSFITTNKYDVEFIQKIGITERKSKDVFLLNVEESFIGDFIRGIFDGDGSVYINTTKNKLSNGDIKEYKYLNVSISTGSINMAKQLSNLLNQKSIKAKIVKDSRKFHECWYVKIYEKNSILNLYKLMYTDAKLYMHRKKNVFNMMI</sequence>
<name>A0A0H2YPL8_CLOP1</name>
<dbReference type="GeneID" id="93003306"/>
<dbReference type="Pfam" id="PF14528">
    <property type="entry name" value="LAGLIDADG_3"/>
    <property type="match status" value="2"/>
</dbReference>
<dbReference type="AlphaFoldDB" id="A0A0H2YPL8"/>
<evidence type="ECO:0000313" key="3">
    <source>
        <dbReference type="Proteomes" id="UP000001823"/>
    </source>
</evidence>
<feature type="domain" description="DOD-type homing endonuclease" evidence="1">
    <location>
        <begin position="55"/>
        <end position="208"/>
    </location>
</feature>
<evidence type="ECO:0000313" key="2">
    <source>
        <dbReference type="EMBL" id="ABG82279.1"/>
    </source>
</evidence>
<dbReference type="InterPro" id="IPR006142">
    <property type="entry name" value="INTEIN"/>
</dbReference>
<dbReference type="SUPFAM" id="SSF55608">
    <property type="entry name" value="Homing endonucleases"/>
    <property type="match status" value="2"/>
</dbReference>
<reference evidence="2 3" key="1">
    <citation type="journal article" date="2006" name="Genome Res.">
        <title>Skewed genomic variability in strains of the toxigenic bacterial pathogen, Clostridium perfringens.</title>
        <authorList>
            <person name="Myers G.S."/>
            <person name="Rasko D.A."/>
            <person name="Cheung J.K."/>
            <person name="Ravel J."/>
            <person name="Seshadri R."/>
            <person name="Deboy R.T."/>
            <person name="Ren Q."/>
            <person name="Varga J."/>
            <person name="Awad M.M."/>
            <person name="Brinkac L.M."/>
            <person name="Daugherty S.C."/>
            <person name="Haft D.H."/>
            <person name="Dodson R.J."/>
            <person name="Madupu R."/>
            <person name="Nelson W.C."/>
            <person name="Rosovitz M.J."/>
            <person name="Sullivan S.A."/>
            <person name="Khouri H."/>
            <person name="Dimitrov G.I."/>
            <person name="Watkins K.L."/>
            <person name="Mulligan S."/>
            <person name="Benton J."/>
            <person name="Radune D."/>
            <person name="Fisher D.J."/>
            <person name="Atkins H.S."/>
            <person name="Hiscox T."/>
            <person name="Jost B.H."/>
            <person name="Billington S.J."/>
            <person name="Songer J.G."/>
            <person name="McClane B.A."/>
            <person name="Titball R.W."/>
            <person name="Rood J.I."/>
            <person name="Melville S.B."/>
            <person name="Paulsen I.T."/>
        </authorList>
    </citation>
    <scope>NUCLEOTIDE SEQUENCE [LARGE SCALE GENOMIC DNA]</scope>
    <source>
        <strain evidence="3">ATCC 13124 / DSM 756 / JCM 1290 / NCIMB 6125 / NCTC 8237 / S 107 / Type A</strain>
    </source>
</reference>